<reference evidence="5 6" key="1">
    <citation type="submission" date="2015-04" db="EMBL/GenBank/DDBJ databases">
        <title>Complete Genome Sequence of Kosmotoga pacifica SLHLJ1.</title>
        <authorList>
            <person name="Jiang L.J."/>
            <person name="Shao Z.Z."/>
            <person name="Jebbar M."/>
        </authorList>
    </citation>
    <scope>NUCLEOTIDE SEQUENCE [LARGE SCALE GENOMIC DNA]</scope>
    <source>
        <strain evidence="5 6">SLHLJ1</strain>
    </source>
</reference>
<evidence type="ECO:0000256" key="1">
    <source>
        <dbReference type="ARBA" id="ARBA00022857"/>
    </source>
</evidence>
<dbReference type="OrthoDB" id="9767616at2"/>
<dbReference type="Pfam" id="PF19328">
    <property type="entry name" value="DAP_DH_C"/>
    <property type="match status" value="1"/>
</dbReference>
<dbReference type="CDD" id="cd24146">
    <property type="entry name" value="nat-AmDH_N_like"/>
    <property type="match status" value="1"/>
</dbReference>
<dbReference type="STRING" id="1330330.IX53_10190"/>
<evidence type="ECO:0000259" key="3">
    <source>
        <dbReference type="Pfam" id="PF01113"/>
    </source>
</evidence>
<dbReference type="KEGG" id="kpf:IX53_10190"/>
<keyword evidence="2" id="KW-0560">Oxidoreductase</keyword>
<proteinExistence type="predicted"/>
<dbReference type="NCBIfam" id="NF040740">
    <property type="entry name" value="ornith_Ord"/>
    <property type="match status" value="1"/>
</dbReference>
<keyword evidence="1" id="KW-0521">NADP</keyword>
<accession>A0A0G2ZDL2</accession>
<dbReference type="Proteomes" id="UP000035159">
    <property type="component" value="Chromosome"/>
</dbReference>
<dbReference type="SUPFAM" id="SSF51735">
    <property type="entry name" value="NAD(P)-binding Rossmann-fold domains"/>
    <property type="match status" value="1"/>
</dbReference>
<dbReference type="Pfam" id="PF01113">
    <property type="entry name" value="DapB_N"/>
    <property type="match status" value="1"/>
</dbReference>
<dbReference type="AlphaFoldDB" id="A0A0G2ZDL2"/>
<evidence type="ECO:0000313" key="5">
    <source>
        <dbReference type="EMBL" id="AKI98136.1"/>
    </source>
</evidence>
<dbReference type="InterPro" id="IPR000846">
    <property type="entry name" value="DapB_N"/>
</dbReference>
<name>A0A0G2ZDL2_9BACT</name>
<dbReference type="RefSeq" id="WP_047755271.1">
    <property type="nucleotide sequence ID" value="NZ_CAJUHA010000010.1"/>
</dbReference>
<organism evidence="5 6">
    <name type="scientific">Kosmotoga pacifica</name>
    <dbReference type="NCBI Taxonomy" id="1330330"/>
    <lineage>
        <taxon>Bacteria</taxon>
        <taxon>Thermotogati</taxon>
        <taxon>Thermotogota</taxon>
        <taxon>Thermotogae</taxon>
        <taxon>Kosmotogales</taxon>
        <taxon>Kosmotogaceae</taxon>
        <taxon>Kosmotoga</taxon>
    </lineage>
</organism>
<dbReference type="GO" id="GO:0009089">
    <property type="term" value="P:lysine biosynthetic process via diaminopimelate"/>
    <property type="evidence" value="ECO:0007669"/>
    <property type="project" value="InterPro"/>
</dbReference>
<dbReference type="GO" id="GO:0008839">
    <property type="term" value="F:4-hydroxy-tetrahydrodipicolinate reductase"/>
    <property type="evidence" value="ECO:0007669"/>
    <property type="project" value="InterPro"/>
</dbReference>
<dbReference type="Gene3D" id="3.40.50.720">
    <property type="entry name" value="NAD(P)-binding Rossmann-like Domain"/>
    <property type="match status" value="1"/>
</dbReference>
<evidence type="ECO:0000256" key="2">
    <source>
        <dbReference type="ARBA" id="ARBA00023002"/>
    </source>
</evidence>
<gene>
    <name evidence="5" type="ORF">IX53_10190</name>
</gene>
<feature type="domain" description="2,4-diaminopentanoate dehydrogenase C-terminal" evidence="4">
    <location>
        <begin position="140"/>
        <end position="340"/>
    </location>
</feature>
<feature type="domain" description="Dihydrodipicolinate reductase N-terminal" evidence="3">
    <location>
        <begin position="4"/>
        <end position="99"/>
    </location>
</feature>
<protein>
    <submittedName>
        <fullName evidence="5">Dihydrodipicolinate reductase</fullName>
    </submittedName>
</protein>
<dbReference type="PATRIC" id="fig|1330330.3.peg.2071"/>
<evidence type="ECO:0000259" key="4">
    <source>
        <dbReference type="Pfam" id="PF19328"/>
    </source>
</evidence>
<dbReference type="EMBL" id="CP011232">
    <property type="protein sequence ID" value="AKI98136.1"/>
    <property type="molecule type" value="Genomic_DNA"/>
</dbReference>
<evidence type="ECO:0000313" key="6">
    <source>
        <dbReference type="Proteomes" id="UP000035159"/>
    </source>
</evidence>
<keyword evidence="6" id="KW-1185">Reference proteome</keyword>
<dbReference type="InterPro" id="IPR036291">
    <property type="entry name" value="NAD(P)-bd_dom_sf"/>
</dbReference>
<dbReference type="InterPro" id="IPR045760">
    <property type="entry name" value="DAP_DH_C"/>
</dbReference>
<sequence length="341" mass="37377">MAYRVLVWGLGAMGSGIARNVVEKEELRLVGAVERNTNMLDKDVGMAIGDDREYGCKVYGDIELAIKETDPDITIIATNSFVREILPKIKMIAKHHVNVITIAEEMAYPFYSHPEESEIINSIALKNGISVLGTGINPGFVLDLLIVTLTGACLNVERIEARRINDLSPFGKTVMETQGVGTTPEEFEEGLKKGTIVGHIGFQQSIRMIADALGWELTKIEEVREPIISKTERSTPVVHVKPGMVAGCRHIGRGYVGDKKVIELIHPQQIHPEAEGVETGDYIDIYGDPEIHMSIKPEIPGGKGTIAVATNMIPHVIEADPGLLTMLDLPVPSTLFKEIKR</sequence>